<reference evidence="11 12" key="1">
    <citation type="submission" date="2022-01" db="EMBL/GenBank/DDBJ databases">
        <title>Desulfofustis limnae sp. nov., a novel mesophilic sulfate-reducing bacterium isolated from marsh soil.</title>
        <authorList>
            <person name="Watanabe M."/>
            <person name="Takahashi A."/>
            <person name="Kojima H."/>
            <person name="Fukui M."/>
        </authorList>
    </citation>
    <scope>NUCLEOTIDE SEQUENCE [LARGE SCALE GENOMIC DNA]</scope>
    <source>
        <strain evidence="11 12">PPLL</strain>
    </source>
</reference>
<feature type="compositionally biased region" description="Acidic residues" evidence="9">
    <location>
        <begin position="898"/>
        <end position="912"/>
    </location>
</feature>
<feature type="region of interest" description="Disordered" evidence="9">
    <location>
        <begin position="887"/>
        <end position="912"/>
    </location>
</feature>
<dbReference type="InterPro" id="IPR043502">
    <property type="entry name" value="DNA/RNA_pol_sf"/>
</dbReference>
<dbReference type="RefSeq" id="WP_284152503.1">
    <property type="nucleotide sequence ID" value="NZ_AP025516.1"/>
</dbReference>
<keyword evidence="5" id="KW-0235">DNA replication</keyword>
<sequence>MNELTQAVFEWYREGANRRHESLSPRERTFDTPALLWSRFGEFVGRTLERLTAGGMLDTDSCVPGLIFAIDQRYSLNNRGRKVERYHVRLKNVLFEREGIDLTGANRKYHDGRDFGVIGYDIEYQPNEKEPRKQRLLSHQFCFDGGPGRRLGLVLDTNIRFTDSTLKMFIANVAEQYGAFPVKRWIIFAHFSVAEGSWVDSSKVRLIERVGKTWDKSIKLFVRKSEVIKPDGKKSKRQETVKMEFADTVHYGAGSLAGIAGSVGLQKLAPIPLEFKDAKWFKRECDAVYKQFEVFRDLKPLEFYRYGLRDAIITAGIPIILHSVFGVENAFQKRSARYAEEYIAGWLSQTFAGGRGEWQTILGQHRLVFPTKDKKKDRVIWEPDRLQQMILQQWYKGGRNEARKVGYFEGEIHYHDMKSAYPTAIAALRSDYNFSLVKVRTRNDGAAERVKQLMSRGPFQPHGIVAYIRFKETCRTPMAPISVHNGIIYPMETEGQVICWPEYWTAKKLGIIEEEYILAFYEFEELKTRGFPNHILSMLQKRDEAPAFYKSILNYQTGKFVQGRDRRKKIPYSKICCPALGAYITSATRAAAAEIANLNPYHAITTDGIVSPNANLTFGEINRRLAERLQEINWQWMKDEFTGDKAVIWKTRGYILSNSQVDPEGPAKKRFKQARMGLQGEEPVDILQQVKDGIGVRRSAKTFKDLDFGEIFHFIERETRVNPNYDFKYAIVKDSVKEAKVEIDGVVIENMPCFETRPLRNINEYYDLRAISERMMYHTLREEDKKGLSSKDLESLVLTGLLNDRRCRHMVWEFRKRLARWVDHQEVTAHHNSIAKWRTLPTFKIPGIFGKVEAFRPILEKEAQIIKDEERRRQVLECVMHEMAADVETEKRDAVDVEDKDVDTDEGDESEE</sequence>
<evidence type="ECO:0000256" key="4">
    <source>
        <dbReference type="ARBA" id="ARBA00022695"/>
    </source>
</evidence>
<evidence type="ECO:0000256" key="6">
    <source>
        <dbReference type="ARBA" id="ARBA00022932"/>
    </source>
</evidence>
<gene>
    <name evidence="11" type="ORF">DPPLL_35520</name>
</gene>
<dbReference type="Pfam" id="PF03175">
    <property type="entry name" value="DNA_pol_B_2"/>
    <property type="match status" value="1"/>
</dbReference>
<dbReference type="InterPro" id="IPR004868">
    <property type="entry name" value="DNA-dir_DNA_pol_B_mt/vir"/>
</dbReference>
<evidence type="ECO:0000256" key="9">
    <source>
        <dbReference type="SAM" id="MobiDB-lite"/>
    </source>
</evidence>
<keyword evidence="12" id="KW-1185">Reference proteome</keyword>
<protein>
    <recommendedName>
        <fullName evidence="2">DNA-directed DNA polymerase</fullName>
        <ecNumber evidence="2">2.7.7.7</ecNumber>
    </recommendedName>
</protein>
<dbReference type="SUPFAM" id="SSF56672">
    <property type="entry name" value="DNA/RNA polymerases"/>
    <property type="match status" value="1"/>
</dbReference>
<dbReference type="Proteomes" id="UP000830055">
    <property type="component" value="Chromosome"/>
</dbReference>
<evidence type="ECO:0000256" key="8">
    <source>
        <dbReference type="ARBA" id="ARBA00049244"/>
    </source>
</evidence>
<evidence type="ECO:0000313" key="11">
    <source>
        <dbReference type="EMBL" id="BDD89187.1"/>
    </source>
</evidence>
<feature type="domain" description="DNA-directed DNA polymerase family B mitochondria/virus" evidence="10">
    <location>
        <begin position="373"/>
        <end position="574"/>
    </location>
</feature>
<organism evidence="11 12">
    <name type="scientific">Desulfofustis limnaeus</name>
    <dbReference type="NCBI Taxonomy" id="2740163"/>
    <lineage>
        <taxon>Bacteria</taxon>
        <taxon>Pseudomonadati</taxon>
        <taxon>Thermodesulfobacteriota</taxon>
        <taxon>Desulfobulbia</taxon>
        <taxon>Desulfobulbales</taxon>
        <taxon>Desulfocapsaceae</taxon>
        <taxon>Desulfofustis</taxon>
    </lineage>
</organism>
<accession>A0ABN6MDL7</accession>
<evidence type="ECO:0000256" key="3">
    <source>
        <dbReference type="ARBA" id="ARBA00022679"/>
    </source>
</evidence>
<keyword evidence="6" id="KW-0239">DNA-directed DNA polymerase</keyword>
<evidence type="ECO:0000256" key="7">
    <source>
        <dbReference type="ARBA" id="ARBA00023125"/>
    </source>
</evidence>
<evidence type="ECO:0000259" key="10">
    <source>
        <dbReference type="Pfam" id="PF03175"/>
    </source>
</evidence>
<feature type="compositionally biased region" description="Basic and acidic residues" evidence="9">
    <location>
        <begin position="887"/>
        <end position="897"/>
    </location>
</feature>
<evidence type="ECO:0000256" key="2">
    <source>
        <dbReference type="ARBA" id="ARBA00012417"/>
    </source>
</evidence>
<dbReference type="EC" id="2.7.7.7" evidence="2"/>
<dbReference type="EMBL" id="AP025516">
    <property type="protein sequence ID" value="BDD89187.1"/>
    <property type="molecule type" value="Genomic_DNA"/>
</dbReference>
<evidence type="ECO:0000313" key="12">
    <source>
        <dbReference type="Proteomes" id="UP000830055"/>
    </source>
</evidence>
<evidence type="ECO:0000256" key="1">
    <source>
        <dbReference type="ARBA" id="ARBA00005755"/>
    </source>
</evidence>
<evidence type="ECO:0000256" key="5">
    <source>
        <dbReference type="ARBA" id="ARBA00022705"/>
    </source>
</evidence>
<comment type="catalytic activity">
    <reaction evidence="8">
        <text>DNA(n) + a 2'-deoxyribonucleoside 5'-triphosphate = DNA(n+1) + diphosphate</text>
        <dbReference type="Rhea" id="RHEA:22508"/>
        <dbReference type="Rhea" id="RHEA-COMP:17339"/>
        <dbReference type="Rhea" id="RHEA-COMP:17340"/>
        <dbReference type="ChEBI" id="CHEBI:33019"/>
        <dbReference type="ChEBI" id="CHEBI:61560"/>
        <dbReference type="ChEBI" id="CHEBI:173112"/>
        <dbReference type="EC" id="2.7.7.7"/>
    </reaction>
</comment>
<keyword evidence="4" id="KW-0548">Nucleotidyltransferase</keyword>
<keyword evidence="7" id="KW-0238">DNA-binding</keyword>
<comment type="similarity">
    <text evidence="1">Belongs to the DNA polymerase type-B family.</text>
</comment>
<keyword evidence="3" id="KW-0808">Transferase</keyword>
<name>A0ABN6MDL7_9BACT</name>
<proteinExistence type="inferred from homology"/>